<dbReference type="Gene3D" id="1.10.10.2840">
    <property type="entry name" value="PucR C-terminal helix-turn-helix domain"/>
    <property type="match status" value="1"/>
</dbReference>
<dbReference type="InterPro" id="IPR025751">
    <property type="entry name" value="RsbRD_N_dom"/>
</dbReference>
<dbReference type="PANTHER" id="PTHR33744">
    <property type="entry name" value="CARBOHYDRATE DIACID REGULATOR"/>
    <property type="match status" value="1"/>
</dbReference>
<dbReference type="InterPro" id="IPR025736">
    <property type="entry name" value="PucR_C-HTH_dom"/>
</dbReference>
<dbReference type="Proteomes" id="UP000295075">
    <property type="component" value="Unassembled WGS sequence"/>
</dbReference>
<dbReference type="Pfam" id="PF14361">
    <property type="entry name" value="RsbRD_N"/>
    <property type="match status" value="1"/>
</dbReference>
<dbReference type="OrthoDB" id="3190266at2"/>
<proteinExistence type="predicted"/>
<accession>A0A4R4PY59</accession>
<evidence type="ECO:0000313" key="4">
    <source>
        <dbReference type="Proteomes" id="UP000295075"/>
    </source>
</evidence>
<evidence type="ECO:0000313" key="3">
    <source>
        <dbReference type="EMBL" id="TDC27353.1"/>
    </source>
</evidence>
<evidence type="ECO:0000259" key="2">
    <source>
        <dbReference type="Pfam" id="PF14361"/>
    </source>
</evidence>
<feature type="domain" description="RsbT co-antagonist protein RsbRD N-terminal" evidence="2">
    <location>
        <begin position="22"/>
        <end position="160"/>
    </location>
</feature>
<dbReference type="InterPro" id="IPR042070">
    <property type="entry name" value="PucR_C-HTH_sf"/>
</dbReference>
<dbReference type="Pfam" id="PF13556">
    <property type="entry name" value="HTH_30"/>
    <property type="match status" value="1"/>
</dbReference>
<evidence type="ECO:0000259" key="1">
    <source>
        <dbReference type="Pfam" id="PF13556"/>
    </source>
</evidence>
<dbReference type="PANTHER" id="PTHR33744:SF1">
    <property type="entry name" value="DNA-BINDING TRANSCRIPTIONAL ACTIVATOR ADER"/>
    <property type="match status" value="1"/>
</dbReference>
<sequence length="405" mass="44323">MTEQFRIDGIPAHERLSRDLTEVVEQIVARHQRDLPEYRSLPPEVLRTDVTAVTLDAVRYYVDWLREGRSPYDAELARLASSAGRRSEEGLPLAAIQSAYLMGFEGIFRRLTAAAEPGDLEAVRKLASRLFEIAWEAMAAVTEGYLVEMRVAVGERNEARRALLTALLTDDAPTVTLPAGVTLAARYLVLAVRLGRHPDTMRSGVNTGAVERRMLRRLTGALDSTDDGGALTSLNASGGLVLVPLRTDVDWSYCEGLIERGTEAAGVSISAAGAIAEPAQIPAAASQVGQVLEVVRWFDRPPGLYRLQDVVVEYQLTRPGVARAELAGLLAPLEPYPDLIATLEWFVRTGQNRQQTASKLHVHPNTIIYRLRRITELTGLDSAHARGMTQLSAAVAARRAERSSD</sequence>
<gene>
    <name evidence="3" type="ORF">E1261_20820</name>
</gene>
<name>A0A4R4PY59_9ACTN</name>
<comment type="caution">
    <text evidence="3">The sequence shown here is derived from an EMBL/GenBank/DDBJ whole genome shotgun (WGS) entry which is preliminary data.</text>
</comment>
<protein>
    <submittedName>
        <fullName evidence="3">PucR family transcriptional regulator</fullName>
    </submittedName>
</protein>
<dbReference type="RefSeq" id="WP_132408907.1">
    <property type="nucleotide sequence ID" value="NZ_SMKA01000095.1"/>
</dbReference>
<dbReference type="EMBL" id="SMKA01000095">
    <property type="protein sequence ID" value="TDC27353.1"/>
    <property type="molecule type" value="Genomic_DNA"/>
</dbReference>
<keyword evidence="4" id="KW-1185">Reference proteome</keyword>
<dbReference type="InterPro" id="IPR051448">
    <property type="entry name" value="CdaR-like_regulators"/>
</dbReference>
<organism evidence="3 4">
    <name type="scientific">Kribbella albertanoniae</name>
    <dbReference type="NCBI Taxonomy" id="1266829"/>
    <lineage>
        <taxon>Bacteria</taxon>
        <taxon>Bacillati</taxon>
        <taxon>Actinomycetota</taxon>
        <taxon>Actinomycetes</taxon>
        <taxon>Propionibacteriales</taxon>
        <taxon>Kribbellaceae</taxon>
        <taxon>Kribbella</taxon>
    </lineage>
</organism>
<reference evidence="3 4" key="1">
    <citation type="submission" date="2019-03" db="EMBL/GenBank/DDBJ databases">
        <title>Draft genome sequences of novel Actinobacteria.</title>
        <authorList>
            <person name="Sahin N."/>
            <person name="Ay H."/>
            <person name="Saygin H."/>
        </authorList>
    </citation>
    <scope>NUCLEOTIDE SEQUENCE [LARGE SCALE GENOMIC DNA]</scope>
    <source>
        <strain evidence="3 4">JCM 30547</strain>
    </source>
</reference>
<dbReference type="AlphaFoldDB" id="A0A4R4PY59"/>
<feature type="domain" description="PucR C-terminal helix-turn-helix" evidence="1">
    <location>
        <begin position="339"/>
        <end position="397"/>
    </location>
</feature>